<comment type="caution">
    <text evidence="7">The sequence shown here is derived from an EMBL/GenBank/DDBJ whole genome shotgun (WGS) entry which is preliminary data.</text>
</comment>
<dbReference type="EMBL" id="JAFCMP010000224">
    <property type="protein sequence ID" value="KAG5182793.1"/>
    <property type="molecule type" value="Genomic_DNA"/>
</dbReference>
<dbReference type="InterPro" id="IPR016166">
    <property type="entry name" value="FAD-bd_PCMH"/>
</dbReference>
<keyword evidence="2" id="KW-0479">Metal-binding</keyword>
<feature type="region of interest" description="Disordered" evidence="5">
    <location>
        <begin position="1694"/>
        <end position="1726"/>
    </location>
</feature>
<proteinExistence type="predicted"/>
<dbReference type="Proteomes" id="UP000664859">
    <property type="component" value="Unassembled WGS sequence"/>
</dbReference>
<keyword evidence="8" id="KW-1185">Reference proteome</keyword>
<evidence type="ECO:0000259" key="6">
    <source>
        <dbReference type="PROSITE" id="PS51387"/>
    </source>
</evidence>
<name>A0A835Z5W6_9STRA</name>
<evidence type="ECO:0000256" key="2">
    <source>
        <dbReference type="ARBA" id="ARBA00022723"/>
    </source>
</evidence>
<dbReference type="Gene3D" id="3.10.20.30">
    <property type="match status" value="1"/>
</dbReference>
<feature type="compositionally biased region" description="Basic and acidic residues" evidence="5">
    <location>
        <begin position="237"/>
        <end position="253"/>
    </location>
</feature>
<dbReference type="InterPro" id="IPR002346">
    <property type="entry name" value="Mopterin_DH_FAD-bd"/>
</dbReference>
<dbReference type="PROSITE" id="PS00197">
    <property type="entry name" value="2FE2S_FER_1"/>
    <property type="match status" value="1"/>
</dbReference>
<dbReference type="GO" id="GO:0016491">
    <property type="term" value="F:oxidoreductase activity"/>
    <property type="evidence" value="ECO:0007669"/>
    <property type="project" value="UniProtKB-KW"/>
</dbReference>
<feature type="region of interest" description="Disordered" evidence="5">
    <location>
        <begin position="614"/>
        <end position="636"/>
    </location>
</feature>
<reference evidence="7" key="1">
    <citation type="submission" date="2021-02" db="EMBL/GenBank/DDBJ databases">
        <title>First Annotated Genome of the Yellow-green Alga Tribonema minus.</title>
        <authorList>
            <person name="Mahan K.M."/>
        </authorList>
    </citation>
    <scope>NUCLEOTIDE SEQUENCE</scope>
    <source>
        <strain evidence="7">UTEX B ZZ1240</strain>
    </source>
</reference>
<dbReference type="Pfam" id="PF01799">
    <property type="entry name" value="Fer2_2"/>
    <property type="match status" value="1"/>
</dbReference>
<dbReference type="InterPro" id="IPR012675">
    <property type="entry name" value="Beta-grasp_dom_sf"/>
</dbReference>
<accession>A0A835Z5W6</accession>
<dbReference type="InterPro" id="IPR036884">
    <property type="entry name" value="2Fe-2S-bd_dom_sf"/>
</dbReference>
<feature type="domain" description="FAD-binding PCMH-type" evidence="6">
    <location>
        <begin position="285"/>
        <end position="487"/>
    </location>
</feature>
<evidence type="ECO:0000313" key="7">
    <source>
        <dbReference type="EMBL" id="KAG5182793.1"/>
    </source>
</evidence>
<dbReference type="OrthoDB" id="8300278at2759"/>
<gene>
    <name evidence="7" type="ORF">JKP88DRAFT_318265</name>
</gene>
<dbReference type="InterPro" id="IPR016169">
    <property type="entry name" value="FAD-bd_PCMH_sub2"/>
</dbReference>
<dbReference type="InterPro" id="IPR046867">
    <property type="entry name" value="AldOxase/xan_DH_MoCoBD2"/>
</dbReference>
<dbReference type="GO" id="GO:0005506">
    <property type="term" value="F:iron ion binding"/>
    <property type="evidence" value="ECO:0007669"/>
    <property type="project" value="InterPro"/>
</dbReference>
<dbReference type="Gene3D" id="1.10.150.120">
    <property type="entry name" value="[2Fe-2S]-binding domain"/>
    <property type="match status" value="1"/>
</dbReference>
<dbReference type="SUPFAM" id="SSF54665">
    <property type="entry name" value="CO dehydrogenase molybdoprotein N-domain-like"/>
    <property type="match status" value="1"/>
</dbReference>
<dbReference type="InterPro" id="IPR006058">
    <property type="entry name" value="2Fe2S_fd_BS"/>
</dbReference>
<protein>
    <recommendedName>
        <fullName evidence="6">FAD-binding PCMH-type domain-containing protein</fullName>
    </recommendedName>
</protein>
<dbReference type="GO" id="GO:0051537">
    <property type="term" value="F:2 iron, 2 sulfur cluster binding"/>
    <property type="evidence" value="ECO:0007669"/>
    <property type="project" value="InterPro"/>
</dbReference>
<organism evidence="7 8">
    <name type="scientific">Tribonema minus</name>
    <dbReference type="NCBI Taxonomy" id="303371"/>
    <lineage>
        <taxon>Eukaryota</taxon>
        <taxon>Sar</taxon>
        <taxon>Stramenopiles</taxon>
        <taxon>Ochrophyta</taxon>
        <taxon>PX clade</taxon>
        <taxon>Xanthophyceae</taxon>
        <taxon>Tribonematales</taxon>
        <taxon>Tribonemataceae</taxon>
        <taxon>Tribonema</taxon>
    </lineage>
</organism>
<feature type="compositionally biased region" description="Basic residues" evidence="5">
    <location>
        <begin position="1701"/>
        <end position="1719"/>
    </location>
</feature>
<dbReference type="Pfam" id="PF00941">
    <property type="entry name" value="FAD_binding_5"/>
    <property type="match status" value="1"/>
</dbReference>
<dbReference type="PANTHER" id="PTHR11908:SF132">
    <property type="entry name" value="ALDEHYDE OXIDASE 1-RELATED"/>
    <property type="match status" value="1"/>
</dbReference>
<dbReference type="InterPro" id="IPR036318">
    <property type="entry name" value="FAD-bd_PCMH-like_sf"/>
</dbReference>
<keyword evidence="1" id="KW-0500">Molybdenum</keyword>
<dbReference type="Pfam" id="PF20256">
    <property type="entry name" value="MoCoBD_2"/>
    <property type="match status" value="1"/>
</dbReference>
<dbReference type="Gene3D" id="3.30.465.10">
    <property type="match status" value="1"/>
</dbReference>
<evidence type="ECO:0000256" key="1">
    <source>
        <dbReference type="ARBA" id="ARBA00022505"/>
    </source>
</evidence>
<dbReference type="InterPro" id="IPR002888">
    <property type="entry name" value="2Fe-2S-bd"/>
</dbReference>
<evidence type="ECO:0000313" key="8">
    <source>
        <dbReference type="Proteomes" id="UP000664859"/>
    </source>
</evidence>
<evidence type="ECO:0000256" key="5">
    <source>
        <dbReference type="SAM" id="MobiDB-lite"/>
    </source>
</evidence>
<dbReference type="GO" id="GO:0071949">
    <property type="term" value="F:FAD binding"/>
    <property type="evidence" value="ECO:0007669"/>
    <property type="project" value="InterPro"/>
</dbReference>
<dbReference type="InterPro" id="IPR037165">
    <property type="entry name" value="AldOxase/xan_DH_Mopterin-bd_sf"/>
</dbReference>
<keyword evidence="4" id="KW-0408">Iron</keyword>
<dbReference type="InterPro" id="IPR036856">
    <property type="entry name" value="Ald_Oxase/Xan_DH_a/b_sf"/>
</dbReference>
<evidence type="ECO:0000256" key="4">
    <source>
        <dbReference type="ARBA" id="ARBA00023004"/>
    </source>
</evidence>
<dbReference type="PROSITE" id="PS51387">
    <property type="entry name" value="FAD_PCMH"/>
    <property type="match status" value="1"/>
</dbReference>
<keyword evidence="3" id="KW-0560">Oxidoreductase</keyword>
<evidence type="ECO:0000256" key="3">
    <source>
        <dbReference type="ARBA" id="ARBA00023002"/>
    </source>
</evidence>
<dbReference type="SUPFAM" id="SSF47741">
    <property type="entry name" value="CO dehydrogenase ISP C-domain like"/>
    <property type="match status" value="1"/>
</dbReference>
<dbReference type="Gene3D" id="3.30.365.10">
    <property type="entry name" value="Aldehyde oxidase/xanthine dehydrogenase, molybdopterin binding domain"/>
    <property type="match status" value="5"/>
</dbReference>
<dbReference type="Pfam" id="PF02738">
    <property type="entry name" value="MoCoBD_1"/>
    <property type="match status" value="1"/>
</dbReference>
<dbReference type="SUPFAM" id="SSF56003">
    <property type="entry name" value="Molybdenum cofactor-binding domain"/>
    <property type="match status" value="1"/>
</dbReference>
<dbReference type="InterPro" id="IPR008274">
    <property type="entry name" value="AldOxase/xan_DH_MoCoBD1"/>
</dbReference>
<dbReference type="Gene3D" id="3.90.1170.50">
    <property type="entry name" value="Aldehyde oxidase/xanthine dehydrogenase, a/b hammerhead"/>
    <property type="match status" value="1"/>
</dbReference>
<dbReference type="InterPro" id="IPR016208">
    <property type="entry name" value="Ald_Oxase/xanthine_DH-like"/>
</dbReference>
<sequence>MAHGEGLVVMAQAPPAMTNLQFRVKLNGKVVCLDAATVDPLAPLASVLRQELGFRGTKIGCGQGNCGACTVNLKRYGELYASCINSCLCAAGSLMVSPETPINFLPEITTVEGVAAAEASLAGSVATTIANCNGTQCGYCTPGMVMKAAYFQGKLAAQPDTPHSCRDIEDLLDGNLCRCTGYRPLLHSFKQAFSSEEDPHIQAELKQTPPMVVCDEDGNYSRLYSTGHLRHPNVVRPAEDDHGVPRQPQRDAEPFQPPSGMAPAAYEPAVRPAIESHPLPVMRFGPQLQGLWYAPASIHHVLQLLAEHGPQVRLVAGNINSAWVPLNSLPDTTVYVSLLGVSELSGPAEQPGGPRLCIHAAATLSELYDKLLGLQASGEYELSSVCEHLFSISNIQVRYRGTVAGNVNAVERRDGILHSDISLLLAALNGEMEVAMLSTTTKERINATVCVYDFLNDQNAVKEAFERAHPGVKIGDVTSRWLATAFLCDLPKRDAGDAVHVGRVSHRRENHPTMCSVAWRRRAGQGSGGGDNGGSDLFFTGPHATSQDERVLVLGHVVLAPQGASPAAASSGVSRELVACLRKKLACMQPRLGVENERLVLHLAARVFGLDKDDGQQQQQLQPGTRVGQPGAMDGVGSQRAMRTSVLEERKVACQFNNSQHFYVDPRLAPTTEPIIKPASYAHVTGTALYASDADVPMGCTHVTPVLSPAAIVEFDIEGLRDAVQELAVVCASHGTHVLSAADIPDRRTDKQRADGVPPWLTAANVYAPVVPHQEGSSSGRAITRVEPGDFGEFFIAPGVTTYAGQCVLLVCARSEAESQRVARAVQSELDDAVLRSKGPLFTEYKGSMLLKDHSGSAVLSMEQSRRRGLSIDPYDPNKVVPVVHARGKEAIYADKESANWGLFWKELKGKPKKEVTYVERGFKTDGSVDEAPGSAVVTGAQSHLYMETQAALLTRQEHRFNIHHSTQSASDVQSVLTPLLGARNSADIVVHNKRVGGGFGGKTTCSAIPAAWAGIACLALGTQAARVVLDRQVDTKVMGVNMSFEGRYRVAVDTRTGKVLAMDLRIDADSGCSAGTTPWIMLKAAISSDNFYFVPEFRAECNGYLTHTQKGNPMRSFGGVQAAAMVESALDHAFHQLVSNQALLMRQSAGTGGSSNDPPVMSFNAQGEGPSGFRSANFYRHEPNMAWPRTLLQRDNRSRSFINYGQELLQTNIMNDPKGGTWAAAMAGYRTAVAAAEEFNSMNRLRKQAVAIMPLLYAGGYEFAFLNQNTAMINVYNNGGRVLVNQAGVEMGNGCQVNIQVGGINTDTVPNAQSTGASSGSDLNVPAVVDGATKLRKRLECMLDAALRDVLLKRTRINAYGPLPPFVLECEFPAAARSGASQWRAIQEHVRQWPIGAKGSAEAAVSPALACLDHYVLNNRSWNTPPALSGEPHKSLEELSECWAGVVRYAYQQRVALQETGRSGDPADGGRVWNMQNMACYFNYAAAWMHVEVDGLTGEIEALRYDVFYDAGGSRNPAIDIGQIEGGAVQGLGHMLTEVVKYDKKGRRLTGSIMSYAIPDHRTIPRSLNTHLVWRPGTDVASPSPSPIDTRPVHERAQPVELMNRARAKTTGEPPLVLAVTLIMAARYAITALRRELLPVGAGQATDAATTATQADEPFVHLNTPLTPTAVLQAIYGDGQDITHTVQAIYSDGRDTTHTLQRKKKKKKGKKKKKKGKAGGRLGGQ</sequence>
<dbReference type="PANTHER" id="PTHR11908">
    <property type="entry name" value="XANTHINE DEHYDROGENASE"/>
    <property type="match status" value="1"/>
</dbReference>
<dbReference type="InterPro" id="IPR036010">
    <property type="entry name" value="2Fe-2S_ferredoxin-like_sf"/>
</dbReference>
<dbReference type="SUPFAM" id="SSF56176">
    <property type="entry name" value="FAD-binding/transporter-associated domain-like"/>
    <property type="match status" value="1"/>
</dbReference>
<feature type="region of interest" description="Disordered" evidence="5">
    <location>
        <begin position="232"/>
        <end position="264"/>
    </location>
</feature>
<dbReference type="SUPFAM" id="SSF54292">
    <property type="entry name" value="2Fe-2S ferredoxin-like"/>
    <property type="match status" value="1"/>
</dbReference>